<evidence type="ECO:0000313" key="4">
    <source>
        <dbReference type="Proteomes" id="UP001205337"/>
    </source>
</evidence>
<evidence type="ECO:0000313" key="3">
    <source>
        <dbReference type="EMBL" id="MCS0500476.1"/>
    </source>
</evidence>
<keyword evidence="1" id="KW-0812">Transmembrane</keyword>
<protein>
    <submittedName>
        <fullName evidence="3">LPXTG cell wall anchor domain-containing protein</fullName>
    </submittedName>
</protein>
<accession>A0ABT1ZIF2</accession>
<feature type="chain" id="PRO_5047018523" evidence="2">
    <location>
        <begin position="29"/>
        <end position="415"/>
    </location>
</feature>
<organism evidence="3 4">
    <name type="scientific">Protaetiibacter mangrovi</name>
    <dbReference type="NCBI Taxonomy" id="2970926"/>
    <lineage>
        <taxon>Bacteria</taxon>
        <taxon>Bacillati</taxon>
        <taxon>Actinomycetota</taxon>
        <taxon>Actinomycetes</taxon>
        <taxon>Micrococcales</taxon>
        <taxon>Microbacteriaceae</taxon>
        <taxon>Protaetiibacter</taxon>
    </lineage>
</organism>
<dbReference type="RefSeq" id="WP_258799647.1">
    <property type="nucleotide sequence ID" value="NZ_JANTHX010000008.1"/>
</dbReference>
<proteinExistence type="predicted"/>
<feature type="transmembrane region" description="Helical" evidence="1">
    <location>
        <begin position="389"/>
        <end position="407"/>
    </location>
</feature>
<comment type="caution">
    <text evidence="3">The sequence shown here is derived from an EMBL/GenBank/DDBJ whole genome shotgun (WGS) entry which is preliminary data.</text>
</comment>
<gene>
    <name evidence="3" type="ORF">NUH29_13050</name>
</gene>
<dbReference type="NCBIfam" id="TIGR01167">
    <property type="entry name" value="LPXTG_anchor"/>
    <property type="match status" value="1"/>
</dbReference>
<dbReference type="EMBL" id="JANTHX010000008">
    <property type="protein sequence ID" value="MCS0500476.1"/>
    <property type="molecule type" value="Genomic_DNA"/>
</dbReference>
<feature type="signal peptide" evidence="2">
    <location>
        <begin position="1"/>
        <end position="28"/>
    </location>
</feature>
<reference evidence="3 4" key="1">
    <citation type="submission" date="2022-08" db="EMBL/GenBank/DDBJ databases">
        <authorList>
            <person name="Li F."/>
        </authorList>
    </citation>
    <scope>NUCLEOTIDE SEQUENCE [LARGE SCALE GENOMIC DNA]</scope>
    <source>
        <strain evidence="3 4">10F1B-8-1</strain>
    </source>
</reference>
<keyword evidence="1" id="KW-1133">Transmembrane helix</keyword>
<evidence type="ECO:0000256" key="2">
    <source>
        <dbReference type="SAM" id="SignalP"/>
    </source>
</evidence>
<name>A0ABT1ZIF2_9MICO</name>
<sequence length="415" mass="42178">MNRRTSALLVAPIALGLVAVAAALPASADTDDITGGNILWSNVDDGSPFISDAESYYPDLLGSGVALPFGWTGDALDGIPEGSIRVGGENISWTSVPGGSGWVSGGLSSFQYAGVSTSYEIDALLEIQGNYARWTFTPVSGPADTFEMVANLGSDGYQDATVVTANSAVVSSDQNAADPVIGYWFSGPSGTLDVPDSSGGSNDDVTWTAETSGPIVAILALQDYAPCAEATATAEMVARVANLNGTFGQSIEGALECATVATPAALSQGTAASQSLPVTIDPTIDPWMADSWQLEDRGSYLSDPTVVGSAFVGAPAGLTFAFDPATSQVTMSGTPTAAGTTEVTMVLYLTDVEDYIYEVPGNGYPLVAHFTVTVGAPTLAATGTDSGPWLAVGGMLVLLGAGALGAARASRRRAA</sequence>
<evidence type="ECO:0000256" key="1">
    <source>
        <dbReference type="SAM" id="Phobius"/>
    </source>
</evidence>
<dbReference type="Proteomes" id="UP001205337">
    <property type="component" value="Unassembled WGS sequence"/>
</dbReference>
<keyword evidence="1" id="KW-0472">Membrane</keyword>
<keyword evidence="4" id="KW-1185">Reference proteome</keyword>
<keyword evidence="2" id="KW-0732">Signal</keyword>